<name>A0A2S5DIC4_9NEIS</name>
<evidence type="ECO:0000256" key="1">
    <source>
        <dbReference type="SAM" id="MobiDB-lite"/>
    </source>
</evidence>
<feature type="compositionally biased region" description="Low complexity" evidence="1">
    <location>
        <begin position="46"/>
        <end position="59"/>
    </location>
</feature>
<sequence>MTRAALPADNRLRAAWRIHTRKIMHTIKPRNPLACAAIMKKGGAHGSSRSGQRQAQRQALWAELDDWRDWDQSTLAAQPGESDAEEAFFAAAKATGHPQDGLLLLRAALPTISHKTFTLRDRRCQ</sequence>
<gene>
    <name evidence="2" type="ORF">C2I19_06365</name>
</gene>
<dbReference type="EMBL" id="PQWB01000022">
    <property type="protein sequence ID" value="POZ62830.1"/>
    <property type="molecule type" value="Genomic_DNA"/>
</dbReference>
<accession>A0A2S5DIC4</accession>
<evidence type="ECO:0000313" key="2">
    <source>
        <dbReference type="EMBL" id="POZ62830.1"/>
    </source>
</evidence>
<comment type="caution">
    <text evidence="2">The sequence shown here is derived from an EMBL/GenBank/DDBJ whole genome shotgun (WGS) entry which is preliminary data.</text>
</comment>
<protein>
    <submittedName>
        <fullName evidence="2">Uncharacterized protein</fullName>
    </submittedName>
</protein>
<organism evidence="2 3">
    <name type="scientific">Chromobacterium alticapitis</name>
    <dbReference type="NCBI Taxonomy" id="2073169"/>
    <lineage>
        <taxon>Bacteria</taxon>
        <taxon>Pseudomonadati</taxon>
        <taxon>Pseudomonadota</taxon>
        <taxon>Betaproteobacteria</taxon>
        <taxon>Neisseriales</taxon>
        <taxon>Chromobacteriaceae</taxon>
        <taxon>Chromobacterium</taxon>
    </lineage>
</organism>
<reference evidence="3" key="1">
    <citation type="submission" date="2018-02" db="EMBL/GenBank/DDBJ databases">
        <authorList>
            <person name="O'Hara-Hanley K."/>
            <person name="Soby S."/>
        </authorList>
    </citation>
    <scope>NUCLEOTIDE SEQUENCE [LARGE SCALE GENOMIC DNA]</scope>
    <source>
        <strain evidence="3">MWU14-2602</strain>
    </source>
</reference>
<proteinExistence type="predicted"/>
<dbReference type="Proteomes" id="UP000237082">
    <property type="component" value="Unassembled WGS sequence"/>
</dbReference>
<feature type="region of interest" description="Disordered" evidence="1">
    <location>
        <begin position="40"/>
        <end position="59"/>
    </location>
</feature>
<dbReference type="AlphaFoldDB" id="A0A2S5DIC4"/>
<keyword evidence="3" id="KW-1185">Reference proteome</keyword>
<evidence type="ECO:0000313" key="3">
    <source>
        <dbReference type="Proteomes" id="UP000237082"/>
    </source>
</evidence>